<name>A0ABP9D9D6_9ACTN</name>
<comment type="caution">
    <text evidence="2">The sequence shown here is derived from an EMBL/GenBank/DDBJ whole genome shotgun (WGS) entry which is preliminary data.</text>
</comment>
<dbReference type="EMBL" id="BAABIS010000001">
    <property type="protein sequence ID" value="GAA4835885.1"/>
    <property type="molecule type" value="Genomic_DNA"/>
</dbReference>
<feature type="region of interest" description="Disordered" evidence="1">
    <location>
        <begin position="123"/>
        <end position="146"/>
    </location>
</feature>
<dbReference type="Proteomes" id="UP001501752">
    <property type="component" value="Unassembled WGS sequence"/>
</dbReference>
<protein>
    <submittedName>
        <fullName evidence="2">Uncharacterized protein</fullName>
    </submittedName>
</protein>
<gene>
    <name evidence="2" type="ORF">GCM10023235_08350</name>
</gene>
<evidence type="ECO:0000313" key="3">
    <source>
        <dbReference type="Proteomes" id="UP001501752"/>
    </source>
</evidence>
<proteinExistence type="predicted"/>
<feature type="region of interest" description="Disordered" evidence="1">
    <location>
        <begin position="1"/>
        <end position="29"/>
    </location>
</feature>
<organism evidence="2 3">
    <name type="scientific">Kitasatospora terrestris</name>
    <dbReference type="NCBI Taxonomy" id="258051"/>
    <lineage>
        <taxon>Bacteria</taxon>
        <taxon>Bacillati</taxon>
        <taxon>Actinomycetota</taxon>
        <taxon>Actinomycetes</taxon>
        <taxon>Kitasatosporales</taxon>
        <taxon>Streptomycetaceae</taxon>
        <taxon>Kitasatospora</taxon>
    </lineage>
</organism>
<sequence length="146" mass="15656">MLTSPSGWGAVFRNEQEKEANQPGRRQPVVRWDDSGDALVVNEHIGVLEPARHRSDFLKLLEVDSPVVAALPGLGWRAVIPRDGGGPDVVADVLGWVVRADGFATPLVVDVELMSADRVDTTHGARLLPPAPPEHPHPVNPGPPVP</sequence>
<feature type="compositionally biased region" description="Pro residues" evidence="1">
    <location>
        <begin position="129"/>
        <end position="146"/>
    </location>
</feature>
<reference evidence="3" key="1">
    <citation type="journal article" date="2019" name="Int. J. Syst. Evol. Microbiol.">
        <title>The Global Catalogue of Microorganisms (GCM) 10K type strain sequencing project: providing services to taxonomists for standard genome sequencing and annotation.</title>
        <authorList>
            <consortium name="The Broad Institute Genomics Platform"/>
            <consortium name="The Broad Institute Genome Sequencing Center for Infectious Disease"/>
            <person name="Wu L."/>
            <person name="Ma J."/>
        </authorList>
    </citation>
    <scope>NUCLEOTIDE SEQUENCE [LARGE SCALE GENOMIC DNA]</scope>
    <source>
        <strain evidence="3">JCM 13006</strain>
    </source>
</reference>
<dbReference type="RefSeq" id="WP_345695383.1">
    <property type="nucleotide sequence ID" value="NZ_BAABIS010000001.1"/>
</dbReference>
<evidence type="ECO:0000256" key="1">
    <source>
        <dbReference type="SAM" id="MobiDB-lite"/>
    </source>
</evidence>
<keyword evidence="3" id="KW-1185">Reference proteome</keyword>
<accession>A0ABP9D9D6</accession>
<evidence type="ECO:0000313" key="2">
    <source>
        <dbReference type="EMBL" id="GAA4835885.1"/>
    </source>
</evidence>